<feature type="domain" description="BHLH" evidence="6">
    <location>
        <begin position="151"/>
        <end position="200"/>
    </location>
</feature>
<protein>
    <recommendedName>
        <fullName evidence="6">BHLH domain-containing protein</fullName>
    </recommendedName>
</protein>
<keyword evidence="4" id="KW-0539">Nucleus</keyword>
<dbReference type="GO" id="GO:0080090">
    <property type="term" value="P:regulation of primary metabolic process"/>
    <property type="evidence" value="ECO:0007669"/>
    <property type="project" value="UniProtKB-ARBA"/>
</dbReference>
<evidence type="ECO:0000256" key="3">
    <source>
        <dbReference type="ARBA" id="ARBA00023163"/>
    </source>
</evidence>
<evidence type="ECO:0000256" key="5">
    <source>
        <dbReference type="SAM" id="Coils"/>
    </source>
</evidence>
<keyword evidence="3" id="KW-0804">Transcription</keyword>
<comment type="caution">
    <text evidence="7">The sequence shown here is derived from an EMBL/GenBank/DDBJ whole genome shotgun (WGS) entry which is preliminary data.</text>
</comment>
<feature type="coiled-coil region" evidence="5">
    <location>
        <begin position="190"/>
        <end position="217"/>
    </location>
</feature>
<reference evidence="7 8" key="1">
    <citation type="submission" date="2024-12" db="EMBL/GenBank/DDBJ databases">
        <title>The unique morphological basis and parallel evolutionary history of personate flowers in Penstemon.</title>
        <authorList>
            <person name="Depatie T.H."/>
            <person name="Wessinger C.A."/>
        </authorList>
    </citation>
    <scope>NUCLEOTIDE SEQUENCE [LARGE SCALE GENOMIC DNA]</scope>
    <source>
        <strain evidence="7">WTNN_2</strain>
        <tissue evidence="7">Leaf</tissue>
    </source>
</reference>
<dbReference type="SMART" id="SM00353">
    <property type="entry name" value="HLH"/>
    <property type="match status" value="1"/>
</dbReference>
<gene>
    <name evidence="7" type="ORF">ACJIZ3_001220</name>
</gene>
<dbReference type="Pfam" id="PF22754">
    <property type="entry name" value="bHLH-TF_ACT-like_plant"/>
    <property type="match status" value="1"/>
</dbReference>
<dbReference type="AlphaFoldDB" id="A0ABD3U638"/>
<proteinExistence type="predicted"/>
<evidence type="ECO:0000259" key="6">
    <source>
        <dbReference type="PROSITE" id="PS50888"/>
    </source>
</evidence>
<keyword evidence="8" id="KW-1185">Reference proteome</keyword>
<keyword evidence="5" id="KW-0175">Coiled coil</keyword>
<accession>A0ABD3U638</accession>
<dbReference type="PROSITE" id="PS50888">
    <property type="entry name" value="BHLH"/>
    <property type="match status" value="1"/>
</dbReference>
<dbReference type="InterPro" id="IPR052610">
    <property type="entry name" value="bHLH_transcription_regulator"/>
</dbReference>
<evidence type="ECO:0000256" key="2">
    <source>
        <dbReference type="ARBA" id="ARBA00023015"/>
    </source>
</evidence>
<dbReference type="SUPFAM" id="SSF47459">
    <property type="entry name" value="HLH, helix-loop-helix DNA-binding domain"/>
    <property type="match status" value="1"/>
</dbReference>
<dbReference type="PANTHER" id="PTHR45959:SF2">
    <property type="entry name" value="BHLH TRANSCRIPTION FACTOR"/>
    <property type="match status" value="1"/>
</dbReference>
<dbReference type="InterPro" id="IPR054502">
    <property type="entry name" value="bHLH-TF_ACT-like_plant"/>
</dbReference>
<dbReference type="Proteomes" id="UP001634393">
    <property type="component" value="Unassembled WGS sequence"/>
</dbReference>
<dbReference type="EMBL" id="JBJXBP010000002">
    <property type="protein sequence ID" value="KAL3843817.1"/>
    <property type="molecule type" value="Genomic_DNA"/>
</dbReference>
<dbReference type="Pfam" id="PF00010">
    <property type="entry name" value="HLH"/>
    <property type="match status" value="1"/>
</dbReference>
<dbReference type="InterPro" id="IPR011598">
    <property type="entry name" value="bHLH_dom"/>
</dbReference>
<organism evidence="7 8">
    <name type="scientific">Penstemon smallii</name>
    <dbReference type="NCBI Taxonomy" id="265156"/>
    <lineage>
        <taxon>Eukaryota</taxon>
        <taxon>Viridiplantae</taxon>
        <taxon>Streptophyta</taxon>
        <taxon>Embryophyta</taxon>
        <taxon>Tracheophyta</taxon>
        <taxon>Spermatophyta</taxon>
        <taxon>Magnoliopsida</taxon>
        <taxon>eudicotyledons</taxon>
        <taxon>Gunneridae</taxon>
        <taxon>Pentapetalae</taxon>
        <taxon>asterids</taxon>
        <taxon>lamiids</taxon>
        <taxon>Lamiales</taxon>
        <taxon>Plantaginaceae</taxon>
        <taxon>Cheloneae</taxon>
        <taxon>Penstemon</taxon>
    </lineage>
</organism>
<evidence type="ECO:0000313" key="8">
    <source>
        <dbReference type="Proteomes" id="UP001634393"/>
    </source>
</evidence>
<dbReference type="InterPro" id="IPR036638">
    <property type="entry name" value="HLH_DNA-bd_sf"/>
</dbReference>
<evidence type="ECO:0000313" key="7">
    <source>
        <dbReference type="EMBL" id="KAL3843817.1"/>
    </source>
</evidence>
<dbReference type="CDD" id="cd11452">
    <property type="entry name" value="bHLH_AtNAI1_like"/>
    <property type="match status" value="1"/>
</dbReference>
<comment type="subcellular location">
    <subcellularLocation>
        <location evidence="1">Nucleus</location>
    </subcellularLocation>
</comment>
<evidence type="ECO:0000256" key="4">
    <source>
        <dbReference type="ARBA" id="ARBA00023242"/>
    </source>
</evidence>
<keyword evidence="2" id="KW-0805">Transcription regulation</keyword>
<sequence>MEISSFRGLAELGMDDSIFFNQWPMNSVNDLISGSPFSEDLNQYSYQQPAQINLKRAIDWSQSKDINSTPSKHLKSTSTWNSNFQFVNSTNHQVTMAVKPENQEIWSPSSTLCFPTSSESINVLDQYENKLWLKPCESGAKRISTNTRQMPHPQDHILAERKRREKLSQRFIALTALVPGLTKMDKASVLGDAIKYMKQLQEKVKILEEQITNKKKTMECVVFVKKYEIYDDDDAEKCSMISETLLPEIEARSCNKDIIVRIHCEKRKGIMEKAVSEIEKLHLSVVNSNVITFGDSVLNITVVAQQKDEEFSMNMKEVVKKLRGALKSFM</sequence>
<dbReference type="Gene3D" id="4.10.280.10">
    <property type="entry name" value="Helix-loop-helix DNA-binding domain"/>
    <property type="match status" value="1"/>
</dbReference>
<name>A0ABD3U638_9LAMI</name>
<dbReference type="GO" id="GO:0005634">
    <property type="term" value="C:nucleus"/>
    <property type="evidence" value="ECO:0007669"/>
    <property type="project" value="UniProtKB-SubCell"/>
</dbReference>
<evidence type="ECO:0000256" key="1">
    <source>
        <dbReference type="ARBA" id="ARBA00004123"/>
    </source>
</evidence>
<dbReference type="PANTHER" id="PTHR45959">
    <property type="entry name" value="BHLH TRANSCRIPTION FACTOR"/>
    <property type="match status" value="1"/>
</dbReference>